<keyword evidence="2" id="KW-0282">Flagellum</keyword>
<dbReference type="AlphaFoldDB" id="A0A1I5MDM8"/>
<evidence type="ECO:0000313" key="3">
    <source>
        <dbReference type="Proteomes" id="UP000198892"/>
    </source>
</evidence>
<dbReference type="Proteomes" id="UP000198892">
    <property type="component" value="Unassembled WGS sequence"/>
</dbReference>
<dbReference type="RefSeq" id="WP_093335038.1">
    <property type="nucleotide sequence ID" value="NZ_FOXD01000002.1"/>
</dbReference>
<keyword evidence="3" id="KW-1185">Reference proteome</keyword>
<organism evidence="2 3">
    <name type="scientific">Salibacterium halotolerans</name>
    <dbReference type="NCBI Taxonomy" id="1884432"/>
    <lineage>
        <taxon>Bacteria</taxon>
        <taxon>Bacillati</taxon>
        <taxon>Bacillota</taxon>
        <taxon>Bacilli</taxon>
        <taxon>Bacillales</taxon>
        <taxon>Bacillaceae</taxon>
    </lineage>
</organism>
<keyword evidence="2" id="KW-0966">Cell projection</keyword>
<sequence length="131" mass="14037">MSSGIQPGGLHQLPHPGTSAPKQKTAPASSGPSFQEVLNGQLETSGGLKVSRHAEKRLHDRDVIVTNEQWQKISGKMEEARTKGVKDAVVFTDSSALVVSAQNNTVITAMQRNEASDHIFTNIDGTFAVND</sequence>
<proteinExistence type="predicted"/>
<reference evidence="3" key="1">
    <citation type="submission" date="2016-10" db="EMBL/GenBank/DDBJ databases">
        <authorList>
            <person name="Varghese N."/>
            <person name="Submissions S."/>
        </authorList>
    </citation>
    <scope>NUCLEOTIDE SEQUENCE [LARGE SCALE GENOMIC DNA]</scope>
    <source>
        <strain evidence="3">S7</strain>
    </source>
</reference>
<evidence type="ECO:0000256" key="1">
    <source>
        <dbReference type="SAM" id="MobiDB-lite"/>
    </source>
</evidence>
<dbReference type="STRING" id="1884432.SAMN05518683_102197"/>
<dbReference type="Pfam" id="PF12611">
    <property type="entry name" value="Flagellar_put"/>
    <property type="match status" value="1"/>
</dbReference>
<gene>
    <name evidence="2" type="ORF">SAMN05518683_102197</name>
</gene>
<feature type="region of interest" description="Disordered" evidence="1">
    <location>
        <begin position="1"/>
        <end position="60"/>
    </location>
</feature>
<keyword evidence="2" id="KW-0969">Cilium</keyword>
<dbReference type="InterPro" id="IPR013367">
    <property type="entry name" value="Flagellar_put"/>
</dbReference>
<protein>
    <submittedName>
        <fullName evidence="2">Flagellar operon protein</fullName>
    </submittedName>
</protein>
<accession>A0A1I5MDM8</accession>
<name>A0A1I5MDM8_9BACI</name>
<dbReference type="NCBIfam" id="TIGR02530">
    <property type="entry name" value="flg_new"/>
    <property type="match status" value="1"/>
</dbReference>
<dbReference type="OrthoDB" id="165650at2"/>
<evidence type="ECO:0000313" key="2">
    <source>
        <dbReference type="EMBL" id="SFP07619.1"/>
    </source>
</evidence>
<dbReference type="EMBL" id="FOXD01000002">
    <property type="protein sequence ID" value="SFP07619.1"/>
    <property type="molecule type" value="Genomic_DNA"/>
</dbReference>
<feature type="compositionally biased region" description="Polar residues" evidence="1">
    <location>
        <begin position="20"/>
        <end position="44"/>
    </location>
</feature>